<sequence>MPIEIKELHIKAIITNRDKETNSGASFKQEDINKLKKEITKEVTDKVLRILRQKSER</sequence>
<dbReference type="STRING" id="929556.Solca_2155"/>
<dbReference type="KEGG" id="scn:Solca_2155"/>
<gene>
    <name evidence="1" type="ordered locus">Solca_2155</name>
</gene>
<dbReference type="Proteomes" id="UP000007590">
    <property type="component" value="Chromosome"/>
</dbReference>
<accession>H8KU96</accession>
<name>H8KU96_SOLCM</name>
<keyword evidence="2" id="KW-1185">Reference proteome</keyword>
<reference evidence="1" key="1">
    <citation type="submission" date="2012-02" db="EMBL/GenBank/DDBJ databases">
        <title>The complete genome of Solitalea canadensis DSM 3403.</title>
        <authorList>
            <consortium name="US DOE Joint Genome Institute (JGI-PGF)"/>
            <person name="Lucas S."/>
            <person name="Copeland A."/>
            <person name="Lapidus A."/>
            <person name="Glavina del Rio T."/>
            <person name="Dalin E."/>
            <person name="Tice H."/>
            <person name="Bruce D."/>
            <person name="Goodwin L."/>
            <person name="Pitluck S."/>
            <person name="Peters L."/>
            <person name="Ovchinnikova G."/>
            <person name="Lu M."/>
            <person name="Kyrpides N."/>
            <person name="Mavromatis K."/>
            <person name="Ivanova N."/>
            <person name="Brettin T."/>
            <person name="Detter J.C."/>
            <person name="Han C."/>
            <person name="Larimer F."/>
            <person name="Land M."/>
            <person name="Hauser L."/>
            <person name="Markowitz V."/>
            <person name="Cheng J.-F."/>
            <person name="Hugenholtz P."/>
            <person name="Woyke T."/>
            <person name="Wu D."/>
            <person name="Spring S."/>
            <person name="Schroeder M."/>
            <person name="Kopitz M."/>
            <person name="Brambilla E."/>
            <person name="Klenk H.-P."/>
            <person name="Eisen J.A."/>
        </authorList>
    </citation>
    <scope>NUCLEOTIDE SEQUENCE</scope>
    <source>
        <strain evidence="1">DSM 3403</strain>
    </source>
</reference>
<dbReference type="AlphaFoldDB" id="H8KU96"/>
<dbReference type="Pfam" id="PF19265">
    <property type="entry name" value="DUF5908"/>
    <property type="match status" value="1"/>
</dbReference>
<dbReference type="HOGENOM" id="CLU_2994332_0_0_10"/>
<dbReference type="InterPro" id="IPR045459">
    <property type="entry name" value="DUF5908"/>
</dbReference>
<protein>
    <submittedName>
        <fullName evidence="1">Uncharacterized protein</fullName>
    </submittedName>
</protein>
<proteinExistence type="predicted"/>
<evidence type="ECO:0000313" key="2">
    <source>
        <dbReference type="Proteomes" id="UP000007590"/>
    </source>
</evidence>
<evidence type="ECO:0000313" key="1">
    <source>
        <dbReference type="EMBL" id="AFD07208.1"/>
    </source>
</evidence>
<dbReference type="EMBL" id="CP003349">
    <property type="protein sequence ID" value="AFD07208.1"/>
    <property type="molecule type" value="Genomic_DNA"/>
</dbReference>
<dbReference type="OrthoDB" id="827552at2"/>
<dbReference type="RefSeq" id="WP_014680435.1">
    <property type="nucleotide sequence ID" value="NC_017770.1"/>
</dbReference>
<organism evidence="1 2">
    <name type="scientific">Solitalea canadensis (strain ATCC 29591 / DSM 3403 / JCM 21819 / LMG 8368 / NBRC 15130 / NCIMB 12057 / USAM 9D)</name>
    <name type="common">Flexibacter canadensis</name>
    <dbReference type="NCBI Taxonomy" id="929556"/>
    <lineage>
        <taxon>Bacteria</taxon>
        <taxon>Pseudomonadati</taxon>
        <taxon>Bacteroidota</taxon>
        <taxon>Sphingobacteriia</taxon>
        <taxon>Sphingobacteriales</taxon>
        <taxon>Sphingobacteriaceae</taxon>
        <taxon>Solitalea</taxon>
    </lineage>
</organism>